<keyword evidence="4" id="KW-1185">Reference proteome</keyword>
<evidence type="ECO:0000313" key="4">
    <source>
        <dbReference type="Proteomes" id="UP000639051"/>
    </source>
</evidence>
<proteinExistence type="predicted"/>
<sequence length="261" mass="25809">MSPRRARRMAAVAAGALLTVPFTLGAARAPASVPADLCVPLITACPAPSPTPTPSVPGAGTPGVGLPADPAPVPTLPGSLLPGLGATPSVPALPGDPSTAIPSPSATPDPTSSTPVPAPRDSGTTYYTKTPASMGSKALSFTGLVTITVVTLPTVDGSGIRVLKMTADSVTVTGFSLTVRQPNGPGLVTSADTMTLRGHVNVYVGSITATTIGGQSLSIGTDTPPPLDTVAPGLANVTMGLVGSTADSITYVNTNQRMVQP</sequence>
<reference evidence="3 4" key="1">
    <citation type="submission" date="2021-01" db="EMBL/GenBank/DDBJ databases">
        <title>Genome public.</title>
        <authorList>
            <person name="Liu C."/>
            <person name="Sun Q."/>
        </authorList>
    </citation>
    <scope>NUCLEOTIDE SEQUENCE [LARGE SCALE GENOMIC DNA]</scope>
    <source>
        <strain evidence="3 4">JC656</strain>
    </source>
</reference>
<evidence type="ECO:0000256" key="1">
    <source>
        <dbReference type="SAM" id="MobiDB-lite"/>
    </source>
</evidence>
<evidence type="ECO:0000256" key="2">
    <source>
        <dbReference type="SAM" id="SignalP"/>
    </source>
</evidence>
<name>A0ABS1JZF0_9MICC</name>
<keyword evidence="2" id="KW-0732">Signal</keyword>
<accession>A0ABS1JZF0</accession>
<evidence type="ECO:0000313" key="3">
    <source>
        <dbReference type="EMBL" id="MBL0704790.1"/>
    </source>
</evidence>
<feature type="compositionally biased region" description="Low complexity" evidence="1">
    <location>
        <begin position="97"/>
        <end position="115"/>
    </location>
</feature>
<feature type="compositionally biased region" description="Low complexity" evidence="1">
    <location>
        <begin position="76"/>
        <end position="89"/>
    </location>
</feature>
<comment type="caution">
    <text evidence="3">The sequence shown here is derived from an EMBL/GenBank/DDBJ whole genome shotgun (WGS) entry which is preliminary data.</text>
</comment>
<feature type="signal peptide" evidence="2">
    <location>
        <begin position="1"/>
        <end position="26"/>
    </location>
</feature>
<protein>
    <submittedName>
        <fullName evidence="3">Uncharacterized protein</fullName>
    </submittedName>
</protein>
<dbReference type="RefSeq" id="WP_189693185.1">
    <property type="nucleotide sequence ID" value="NZ_BNCM01000004.1"/>
</dbReference>
<dbReference type="EMBL" id="JAERRC010000012">
    <property type="protein sequence ID" value="MBL0704790.1"/>
    <property type="molecule type" value="Genomic_DNA"/>
</dbReference>
<dbReference type="Proteomes" id="UP000639051">
    <property type="component" value="Unassembled WGS sequence"/>
</dbReference>
<feature type="region of interest" description="Disordered" evidence="1">
    <location>
        <begin position="49"/>
        <end position="129"/>
    </location>
</feature>
<gene>
    <name evidence="3" type="ORF">JJE72_04620</name>
</gene>
<feature type="chain" id="PRO_5046070335" evidence="2">
    <location>
        <begin position="27"/>
        <end position="261"/>
    </location>
</feature>
<organism evidence="3 4">
    <name type="scientific">Sinomonas cellulolyticus</name>
    <dbReference type="NCBI Taxonomy" id="2801916"/>
    <lineage>
        <taxon>Bacteria</taxon>
        <taxon>Bacillati</taxon>
        <taxon>Actinomycetota</taxon>
        <taxon>Actinomycetes</taxon>
        <taxon>Micrococcales</taxon>
        <taxon>Micrococcaceae</taxon>
        <taxon>Sinomonas</taxon>
    </lineage>
</organism>